<comment type="caution">
    <text evidence="3">The sequence shown here is derived from an EMBL/GenBank/DDBJ whole genome shotgun (WGS) entry which is preliminary data.</text>
</comment>
<dbReference type="InterPro" id="IPR045829">
    <property type="entry name" value="PKD_6"/>
</dbReference>
<evidence type="ECO:0000313" key="4">
    <source>
        <dbReference type="Proteomes" id="UP001500167"/>
    </source>
</evidence>
<dbReference type="Pfam" id="PF05572">
    <property type="entry name" value="Peptidase_M43"/>
    <property type="match status" value="1"/>
</dbReference>
<evidence type="ECO:0008006" key="5">
    <source>
        <dbReference type="Google" id="ProtNLM"/>
    </source>
</evidence>
<sequence>MYLVMSCNRTPLNIDEVALSNGTKSKAHFNAANNASDLLCGTNGDVPNQAFEKNLSAFSRQALLSNTYCIKIVFYIVRDNNGVGGFNAADIPTIMRNLNDAYNPHNIFLYHVGVEYINNSTYVDLDVNANNNEFPGLISSKSSSNAINFYLVNSIFSSQGSYAGMAENIPSRNLVVANQSALSTTSAHEVGHCLNLFHTHRGPGEGGCAEAPNGSNCSSCGDYVCDTPADPGLGSGNVDFSTCTYIGGNGFYPAVNNIMSYAAWCRDRFTNGQATRLLAALAGSSVLQPIINTNCNIPTISGPNTVCNATLFSLNNVPANTSVSWDASPGGLVTLSNQSTNGVTVQQNSGQSGSIVLRARINYADGNRINITKIVELPGADVPLVSLNPSSMQCMTMGSNRYFYAGDNSSGSFQNISNNPNVAEVDWQILDYSTSPATSITNFQKYSNTVINSSISLTMPNRSSDYVITIVPRLKHKCGAWGEWGPGHSYFIKRNCASSFNALDVSYNSSDRRHKLSFSESYREVEKAIFSSPNMKSKLSNNFDIHVYDSSNKEVFSKKSARDTSILLPRLSTGTYSIELLKNGYIYRQSLEVK</sequence>
<dbReference type="InterPro" id="IPR008754">
    <property type="entry name" value="Peptidase_M43"/>
</dbReference>
<proteinExistence type="predicted"/>
<accession>A0ABP7ZW91</accession>
<feature type="domain" description="PKD-like" evidence="2">
    <location>
        <begin position="298"/>
        <end position="360"/>
    </location>
</feature>
<dbReference type="InterPro" id="IPR024079">
    <property type="entry name" value="MetalloPept_cat_dom_sf"/>
</dbReference>
<evidence type="ECO:0000259" key="1">
    <source>
        <dbReference type="Pfam" id="PF05572"/>
    </source>
</evidence>
<evidence type="ECO:0000259" key="2">
    <source>
        <dbReference type="Pfam" id="PF19408"/>
    </source>
</evidence>
<reference evidence="4" key="1">
    <citation type="journal article" date="2019" name="Int. J. Syst. Evol. Microbiol.">
        <title>The Global Catalogue of Microorganisms (GCM) 10K type strain sequencing project: providing services to taxonomists for standard genome sequencing and annotation.</title>
        <authorList>
            <consortium name="The Broad Institute Genomics Platform"/>
            <consortium name="The Broad Institute Genome Sequencing Center for Infectious Disease"/>
            <person name="Wu L."/>
            <person name="Ma J."/>
        </authorList>
    </citation>
    <scope>NUCLEOTIDE SEQUENCE [LARGE SCALE GENOMIC DNA]</scope>
    <source>
        <strain evidence="4">JCM 16722</strain>
    </source>
</reference>
<organism evidence="3 4">
    <name type="scientific">Sphingobacterium ginsenosidimutans</name>
    <dbReference type="NCBI Taxonomy" id="687845"/>
    <lineage>
        <taxon>Bacteria</taxon>
        <taxon>Pseudomonadati</taxon>
        <taxon>Bacteroidota</taxon>
        <taxon>Sphingobacteriia</taxon>
        <taxon>Sphingobacteriales</taxon>
        <taxon>Sphingobacteriaceae</taxon>
        <taxon>Sphingobacterium</taxon>
    </lineage>
</organism>
<feature type="domain" description="Peptidase M43 pregnancy-associated plasma-A" evidence="1">
    <location>
        <begin position="179"/>
        <end position="281"/>
    </location>
</feature>
<gene>
    <name evidence="3" type="ORF">GCM10022218_12850</name>
</gene>
<dbReference type="SUPFAM" id="SSF55486">
    <property type="entry name" value="Metalloproteases ('zincins'), catalytic domain"/>
    <property type="match status" value="1"/>
</dbReference>
<keyword evidence="4" id="KW-1185">Reference proteome</keyword>
<protein>
    <recommendedName>
        <fullName evidence="5">Peptidase M43 pregnancy-associated plasma-A domain-containing protein</fullName>
    </recommendedName>
</protein>
<dbReference type="Gene3D" id="3.40.390.10">
    <property type="entry name" value="Collagenase (Catalytic Domain)"/>
    <property type="match status" value="1"/>
</dbReference>
<dbReference type="Proteomes" id="UP001500167">
    <property type="component" value="Unassembled WGS sequence"/>
</dbReference>
<name>A0ABP7ZW91_9SPHI</name>
<dbReference type="Pfam" id="PF19408">
    <property type="entry name" value="PKD_6"/>
    <property type="match status" value="1"/>
</dbReference>
<dbReference type="EMBL" id="BAAAZK010000002">
    <property type="protein sequence ID" value="GAA4171962.1"/>
    <property type="molecule type" value="Genomic_DNA"/>
</dbReference>
<evidence type="ECO:0000313" key="3">
    <source>
        <dbReference type="EMBL" id="GAA4171962.1"/>
    </source>
</evidence>